<dbReference type="eggNOG" id="COG1262">
    <property type="taxonomic scope" value="Bacteria"/>
</dbReference>
<sequence>MLKRLLLLFIPTITFAQSEFKPYSQKINGTSLSFELVPVKGGEFIMGNNGGADDEKPEHKVEVSPFWMSAFEVTWDLFEPFVYKDLEKTQSSSISAEVDAISRPSKPYLDMTFGMGKYGYPAIAMTQYNAIQFCKWLYARTGVFYRLPTEAEWEYAAKMGMQDGPLEEYAWFNQTQTQKVGTKKPNKFGIYDLIGNVAEWTYDQYDPEFYKNQEGKKDPINPPIKLYPHVVRGGSYMSERTYLSPTARDYSDPSWKQIDPQVPKSNWWMPDAPFVGIRLVRPLSVPSPEEIAAYYDKQPIKDY</sequence>
<protein>
    <recommendedName>
        <fullName evidence="1">Sulfatase-modifying factor enzyme-like domain-containing protein</fullName>
    </recommendedName>
</protein>
<dbReference type="OrthoDB" id="1491336at2"/>
<dbReference type="PANTHER" id="PTHR23150">
    <property type="entry name" value="SULFATASE MODIFYING FACTOR 1, 2"/>
    <property type="match status" value="1"/>
</dbReference>
<dbReference type="EMBL" id="CP002305">
    <property type="protein sequence ID" value="ADQ16987.1"/>
    <property type="molecule type" value="Genomic_DNA"/>
</dbReference>
<dbReference type="InterPro" id="IPR051043">
    <property type="entry name" value="Sulfatase_Mod_Factor_Kinase"/>
</dbReference>
<name>E4RUW4_LEAB4</name>
<dbReference type="Gene3D" id="3.90.1580.10">
    <property type="entry name" value="paralog of FGE (formylglycine-generating enzyme)"/>
    <property type="match status" value="1"/>
</dbReference>
<dbReference type="HOGENOM" id="CLU_012431_2_0_10"/>
<dbReference type="PANTHER" id="PTHR23150:SF19">
    <property type="entry name" value="FORMYLGLYCINE-GENERATING ENZYME"/>
    <property type="match status" value="1"/>
</dbReference>
<dbReference type="InterPro" id="IPR042095">
    <property type="entry name" value="SUMF_sf"/>
</dbReference>
<dbReference type="InterPro" id="IPR005532">
    <property type="entry name" value="SUMF_dom"/>
</dbReference>
<dbReference type="RefSeq" id="WP_013408037.1">
    <property type="nucleotide sequence ID" value="NC_014655.1"/>
</dbReference>
<feature type="domain" description="Sulfatase-modifying factor enzyme-like" evidence="1">
    <location>
        <begin position="35"/>
        <end position="253"/>
    </location>
</feature>
<dbReference type="AlphaFoldDB" id="E4RUW4"/>
<dbReference type="Proteomes" id="UP000007435">
    <property type="component" value="Chromosome"/>
</dbReference>
<dbReference type="KEGG" id="lby:Lbys_1267"/>
<gene>
    <name evidence="2" type="ordered locus">Lbys_1267</name>
</gene>
<dbReference type="STRING" id="649349.Lbys_1267"/>
<accession>E4RUW4</accession>
<proteinExistence type="predicted"/>
<keyword evidence="3" id="KW-1185">Reference proteome</keyword>
<dbReference type="Pfam" id="PF03781">
    <property type="entry name" value="FGE-sulfatase"/>
    <property type="match status" value="1"/>
</dbReference>
<reference evidence="2 3" key="2">
    <citation type="journal article" date="2011" name="Stand. Genomic Sci.">
        <title>Complete genome sequence of Leadbetterella byssophila type strain (4M15).</title>
        <authorList>
            <person name="Abt B."/>
            <person name="Teshima H."/>
            <person name="Lucas S."/>
            <person name="Lapidus A."/>
            <person name="Del Rio T.G."/>
            <person name="Nolan M."/>
            <person name="Tice H."/>
            <person name="Cheng J.F."/>
            <person name="Pitluck S."/>
            <person name="Liolios K."/>
            <person name="Pagani I."/>
            <person name="Ivanova N."/>
            <person name="Mavromatis K."/>
            <person name="Pati A."/>
            <person name="Tapia R."/>
            <person name="Han C."/>
            <person name="Goodwin L."/>
            <person name="Chen A."/>
            <person name="Palaniappan K."/>
            <person name="Land M."/>
            <person name="Hauser L."/>
            <person name="Chang Y.J."/>
            <person name="Jeffries C.D."/>
            <person name="Rohde M."/>
            <person name="Goker M."/>
            <person name="Tindall B.J."/>
            <person name="Detter J.C."/>
            <person name="Woyke T."/>
            <person name="Bristow J."/>
            <person name="Eisen J.A."/>
            <person name="Markowitz V."/>
            <person name="Hugenholtz P."/>
            <person name="Klenk H.P."/>
            <person name="Kyrpides N.C."/>
        </authorList>
    </citation>
    <scope>NUCLEOTIDE SEQUENCE [LARGE SCALE GENOMIC DNA]</scope>
    <source>
        <strain evidence="3">DSM 17132 / JCM 16389 / KACC 11308 / NBRC 106382 / 4M15</strain>
    </source>
</reference>
<dbReference type="InterPro" id="IPR016187">
    <property type="entry name" value="CTDL_fold"/>
</dbReference>
<evidence type="ECO:0000313" key="2">
    <source>
        <dbReference type="EMBL" id="ADQ16987.1"/>
    </source>
</evidence>
<organism evidence="2 3">
    <name type="scientific">Leadbetterella byssophila (strain DSM 17132 / JCM 16389 / KACC 11308 / NBRC 106382 / 4M15)</name>
    <dbReference type="NCBI Taxonomy" id="649349"/>
    <lineage>
        <taxon>Bacteria</taxon>
        <taxon>Pseudomonadati</taxon>
        <taxon>Bacteroidota</taxon>
        <taxon>Cytophagia</taxon>
        <taxon>Cytophagales</taxon>
        <taxon>Leadbetterellaceae</taxon>
        <taxon>Leadbetterella</taxon>
    </lineage>
</organism>
<evidence type="ECO:0000313" key="3">
    <source>
        <dbReference type="Proteomes" id="UP000007435"/>
    </source>
</evidence>
<dbReference type="SUPFAM" id="SSF56436">
    <property type="entry name" value="C-type lectin-like"/>
    <property type="match status" value="1"/>
</dbReference>
<evidence type="ECO:0000259" key="1">
    <source>
        <dbReference type="Pfam" id="PF03781"/>
    </source>
</evidence>
<dbReference type="GO" id="GO:0120147">
    <property type="term" value="F:formylglycine-generating oxidase activity"/>
    <property type="evidence" value="ECO:0007669"/>
    <property type="project" value="TreeGrafter"/>
</dbReference>
<reference key="1">
    <citation type="submission" date="2010-11" db="EMBL/GenBank/DDBJ databases">
        <title>The complete genome of Leadbetterella byssophila DSM 17132.</title>
        <authorList>
            <consortium name="US DOE Joint Genome Institute (JGI-PGF)"/>
            <person name="Lucas S."/>
            <person name="Copeland A."/>
            <person name="Lapidus A."/>
            <person name="Glavina del Rio T."/>
            <person name="Dalin E."/>
            <person name="Tice H."/>
            <person name="Bruce D."/>
            <person name="Goodwin L."/>
            <person name="Pitluck S."/>
            <person name="Kyrpides N."/>
            <person name="Mavromatis K."/>
            <person name="Ivanova N."/>
            <person name="Teshima H."/>
            <person name="Brettin T."/>
            <person name="Detter J.C."/>
            <person name="Han C."/>
            <person name="Tapia R."/>
            <person name="Land M."/>
            <person name="Hauser L."/>
            <person name="Markowitz V."/>
            <person name="Cheng J.-F."/>
            <person name="Hugenholtz P."/>
            <person name="Woyke T."/>
            <person name="Wu D."/>
            <person name="Tindall B."/>
            <person name="Pomrenke H.G."/>
            <person name="Brambilla E."/>
            <person name="Klenk H.-P."/>
            <person name="Eisen J.A."/>
        </authorList>
    </citation>
    <scope>NUCLEOTIDE SEQUENCE [LARGE SCALE GENOMIC DNA]</scope>
    <source>
        <strain>DSM 17132</strain>
    </source>
</reference>